<sequence>MGYPMLTEERPNDLKKWFTGHVKPFLEENMNDSGYDEYDTKKNPRTNCQCKSNMVMCWYIFWNILVTDSNFHDAFGNSSCLSNPNYIPEGHPMCMLILMK</sequence>
<reference evidence="1" key="1">
    <citation type="submission" date="2013-07" db="EMBL/GenBank/DDBJ databases">
        <title>The genome of an arbuscular mycorrhizal fungus provides insights into the evolution of the oldest plant symbiosis.</title>
        <authorList>
            <consortium name="DOE Joint Genome Institute"/>
            <person name="Tisserant E."/>
            <person name="Malbreil M."/>
            <person name="Kuo A."/>
            <person name="Kohler A."/>
            <person name="Symeonidi A."/>
            <person name="Balestrini R."/>
            <person name="Charron P."/>
            <person name="Duensing N."/>
            <person name="Frei-dit-Frey N."/>
            <person name="Gianinazzi-Pearson V."/>
            <person name="Gilbert B."/>
            <person name="Handa Y."/>
            <person name="Hijri M."/>
            <person name="Kaul R."/>
            <person name="Kawaguchi M."/>
            <person name="Krajinski F."/>
            <person name="Lammers P."/>
            <person name="Lapierre D."/>
            <person name="Masclaux F.G."/>
            <person name="Murat C."/>
            <person name="Morin E."/>
            <person name="Ndikumana S."/>
            <person name="Pagni M."/>
            <person name="Petitpierre D."/>
            <person name="Requena N."/>
            <person name="Rosikiewicz P."/>
            <person name="Riley R."/>
            <person name="Saito K."/>
            <person name="San Clemente H."/>
            <person name="Shapiro H."/>
            <person name="van Tuinen D."/>
            <person name="Becard G."/>
            <person name="Bonfante P."/>
            <person name="Paszkowski U."/>
            <person name="Shachar-Hill Y."/>
            <person name="Young J.P."/>
            <person name="Sanders I.R."/>
            <person name="Henrissat B."/>
            <person name="Rensing S.A."/>
            <person name="Grigoriev I.V."/>
            <person name="Corradi N."/>
            <person name="Roux C."/>
            <person name="Martin F."/>
        </authorList>
    </citation>
    <scope>NUCLEOTIDE SEQUENCE</scope>
    <source>
        <strain evidence="1">DAOM 197198</strain>
    </source>
</reference>
<dbReference type="HOGENOM" id="CLU_2307504_0_0_1"/>
<dbReference type="EMBL" id="KI281354">
    <property type="protein sequence ID" value="ESA16083.1"/>
    <property type="molecule type" value="Genomic_DNA"/>
</dbReference>
<organism evidence="1">
    <name type="scientific">Rhizophagus irregularis (strain DAOM 181602 / DAOM 197198 / MUCL 43194)</name>
    <name type="common">Arbuscular mycorrhizal fungus</name>
    <name type="synonym">Glomus intraradices</name>
    <dbReference type="NCBI Taxonomy" id="747089"/>
    <lineage>
        <taxon>Eukaryota</taxon>
        <taxon>Fungi</taxon>
        <taxon>Fungi incertae sedis</taxon>
        <taxon>Mucoromycota</taxon>
        <taxon>Glomeromycotina</taxon>
        <taxon>Glomeromycetes</taxon>
        <taxon>Glomerales</taxon>
        <taxon>Glomeraceae</taxon>
        <taxon>Rhizophagus</taxon>
    </lineage>
</organism>
<name>U9UC11_RHIID</name>
<evidence type="ECO:0000313" key="1">
    <source>
        <dbReference type="EMBL" id="ESA16083.1"/>
    </source>
</evidence>
<protein>
    <submittedName>
        <fullName evidence="1">Uncharacterized protein</fullName>
    </submittedName>
</protein>
<proteinExistence type="predicted"/>
<dbReference type="AlphaFoldDB" id="U9UC11"/>
<gene>
    <name evidence="1" type="ORF">GLOINDRAFT_321992</name>
</gene>
<accession>U9UC11</accession>
<dbReference type="VEuPathDB" id="FungiDB:RhiirFUN_007221"/>